<accession>A0A6C0QX88</accession>
<gene>
    <name evidence="1" type="ORF">ERICV_04344</name>
</gene>
<protein>
    <submittedName>
        <fullName evidence="1">Uncharacterized protein</fullName>
    </submittedName>
</protein>
<evidence type="ECO:0000313" key="2">
    <source>
        <dbReference type="Proteomes" id="UP000464330"/>
    </source>
</evidence>
<organism evidence="1 2">
    <name type="scientific">Paenibacillus larvae subsp. larvae</name>
    <dbReference type="NCBI Taxonomy" id="147375"/>
    <lineage>
        <taxon>Bacteria</taxon>
        <taxon>Bacillati</taxon>
        <taxon>Bacillota</taxon>
        <taxon>Bacilli</taxon>
        <taxon>Bacillales</taxon>
        <taxon>Paenibacillaceae</taxon>
        <taxon>Paenibacillus</taxon>
    </lineage>
</organism>
<dbReference type="AlphaFoldDB" id="A0A6C0QX88"/>
<reference evidence="1 2" key="1">
    <citation type="journal article" date="2020" name="Int. J. Med. Microbiol.">
        <title>Discovery of Paenibacillus larvae ERIC V: Phenotypic and genomic comparison to genotypes ERIC I-IV reveal different inventories of virulence factors which correlate with epidemiological prevalences of American Foulbrood.</title>
        <authorList>
            <person name="Beims H."/>
            <person name="Bunk B."/>
            <person name="Erler S."/>
            <person name="Mohr K.I."/>
            <person name="Sproer C."/>
            <person name="Pradella S."/>
            <person name="Gunther G."/>
            <person name="Rohde M."/>
            <person name="von der Ohe W."/>
            <person name="Steinert M."/>
        </authorList>
    </citation>
    <scope>NUCLEOTIDE SEQUENCE [LARGE SCALE GENOMIC DNA]</scope>
    <source>
        <strain evidence="1">Eric_V</strain>
    </source>
</reference>
<sequence length="89" mass="10424">MEVVNAGGTEVKCIFDCERKQDFVSLFRSRESKWEEEGVTWREATIYLLATTWAEDILNHRIDDAEKVCRLKNLMIAMNEVVQATRKTR</sequence>
<evidence type="ECO:0000313" key="1">
    <source>
        <dbReference type="EMBL" id="QHZ53395.1"/>
    </source>
</evidence>
<proteinExistence type="predicted"/>
<name>A0A6C0QX88_9BACL</name>
<dbReference type="Proteomes" id="UP000464330">
    <property type="component" value="Chromosome"/>
</dbReference>
<dbReference type="EMBL" id="CP019717">
    <property type="protein sequence ID" value="QHZ53395.1"/>
    <property type="molecule type" value="Genomic_DNA"/>
</dbReference>
<dbReference type="RefSeq" id="WP_172423701.1">
    <property type="nucleotide sequence ID" value="NZ_CP019717.1"/>
</dbReference>